<evidence type="ECO:0000313" key="7">
    <source>
        <dbReference type="EMBL" id="NYZ68716.1"/>
    </source>
</evidence>
<dbReference type="Gene3D" id="3.30.9.10">
    <property type="entry name" value="D-Amino Acid Oxidase, subunit A, domain 2"/>
    <property type="match status" value="1"/>
</dbReference>
<gene>
    <name evidence="7" type="ORF">H0A36_22115</name>
</gene>
<dbReference type="EMBL" id="JACCKB010000048">
    <property type="protein sequence ID" value="NYZ68716.1"/>
    <property type="molecule type" value="Genomic_DNA"/>
</dbReference>
<keyword evidence="4" id="KW-0274">FAD</keyword>
<dbReference type="GO" id="GO:0046168">
    <property type="term" value="P:glycerol-3-phosphate catabolic process"/>
    <property type="evidence" value="ECO:0007669"/>
    <property type="project" value="TreeGrafter"/>
</dbReference>
<dbReference type="Proteomes" id="UP000569732">
    <property type="component" value="Unassembled WGS sequence"/>
</dbReference>
<dbReference type="PANTHER" id="PTHR11985:SF15">
    <property type="entry name" value="GLYCEROL-3-PHOSPHATE DEHYDROGENASE, MITOCHONDRIAL"/>
    <property type="match status" value="1"/>
</dbReference>
<feature type="domain" description="FAD dependent oxidoreductase" evidence="6">
    <location>
        <begin position="14"/>
        <end position="332"/>
    </location>
</feature>
<dbReference type="InterPro" id="IPR036188">
    <property type="entry name" value="FAD/NAD-bd_sf"/>
</dbReference>
<keyword evidence="5" id="KW-0560">Oxidoreductase</keyword>
<dbReference type="PANTHER" id="PTHR11985">
    <property type="entry name" value="GLYCEROL-3-PHOSPHATE DEHYDROGENASE"/>
    <property type="match status" value="1"/>
</dbReference>
<dbReference type="AlphaFoldDB" id="A0A853ILS5"/>
<dbReference type="PRINTS" id="PR01001">
    <property type="entry name" value="FADG3PDH"/>
</dbReference>
<organism evidence="7 8">
    <name type="scientific">Spartinivicinus marinus</name>
    <dbReference type="NCBI Taxonomy" id="2994442"/>
    <lineage>
        <taxon>Bacteria</taxon>
        <taxon>Pseudomonadati</taxon>
        <taxon>Pseudomonadota</taxon>
        <taxon>Gammaproteobacteria</taxon>
        <taxon>Oceanospirillales</taxon>
        <taxon>Zooshikellaceae</taxon>
        <taxon>Spartinivicinus</taxon>
    </lineage>
</organism>
<proteinExistence type="inferred from homology"/>
<evidence type="ECO:0000256" key="5">
    <source>
        <dbReference type="ARBA" id="ARBA00023002"/>
    </source>
</evidence>
<dbReference type="InterPro" id="IPR000447">
    <property type="entry name" value="G3P_DH_FAD-dep"/>
</dbReference>
<keyword evidence="3" id="KW-0285">Flavoprotein</keyword>
<evidence type="ECO:0000256" key="2">
    <source>
        <dbReference type="ARBA" id="ARBA00007330"/>
    </source>
</evidence>
<name>A0A853ILS5_9GAMM</name>
<sequence>MRKITLDNMAETFDVVIVGGGVSGAGVYEQLVRKGYRVLIIDKGDFASGTSQASGMMVWGGLLYLKNYDFRSVIKFSKSRDELISGINTGVGIRRFRYLPLVQGGRSKHFVHSGLYLYWLMSLVRRNRPYSDGCFPEQNFINKSRFKESLVYEEAGLDLSDSRFVLDRIARYHSIDCCALNYCSLQGASRKDGCWYLSLFDEHSGNDIQVKSKLLINAGGVWAEKIDDLVAIQSPYKHVFSKGVYLAFKRPKNHQDCLVFEMGQHGDSQTFHPWGPVSLWGPTETAIDDLSGGFQATTEDVRFLLGQANQNLSMNYDAGDIVSLRCGIRPLAVKKSYRGNHYPLSLSRKHMVYHAKESSYISIYGGKLTSCEQLGKEVYQYVVKALGLPTRQEPEEINYEYSLDANQAPTPQWSMDNEYCLTLEDFLRRRSNISQWVHRGGMGVADANLGNIEHISKIIEKNNAKAALANYKNKIHQEYDKLLDSV</sequence>
<dbReference type="GO" id="GO:0004368">
    <property type="term" value="F:glycerol-3-phosphate dehydrogenase (quinone) activity"/>
    <property type="evidence" value="ECO:0007669"/>
    <property type="project" value="InterPro"/>
</dbReference>
<evidence type="ECO:0000313" key="8">
    <source>
        <dbReference type="Proteomes" id="UP000569732"/>
    </source>
</evidence>
<dbReference type="Gene3D" id="3.50.50.60">
    <property type="entry name" value="FAD/NAD(P)-binding domain"/>
    <property type="match status" value="1"/>
</dbReference>
<protein>
    <submittedName>
        <fullName evidence="7">FAD-dependent oxidoreductase</fullName>
    </submittedName>
</protein>
<comment type="cofactor">
    <cofactor evidence="1">
        <name>FAD</name>
        <dbReference type="ChEBI" id="CHEBI:57692"/>
    </cofactor>
</comment>
<evidence type="ECO:0000259" key="6">
    <source>
        <dbReference type="Pfam" id="PF01266"/>
    </source>
</evidence>
<keyword evidence="8" id="KW-1185">Reference proteome</keyword>
<comment type="similarity">
    <text evidence="2">Belongs to the FAD-dependent glycerol-3-phosphate dehydrogenase family.</text>
</comment>
<dbReference type="Pfam" id="PF01266">
    <property type="entry name" value="DAO"/>
    <property type="match status" value="1"/>
</dbReference>
<reference evidence="7 8" key="1">
    <citation type="submission" date="2020-07" db="EMBL/GenBank/DDBJ databases">
        <title>Endozoicomonas sp. nov., isolated from sediment.</title>
        <authorList>
            <person name="Gu T."/>
        </authorList>
    </citation>
    <scope>NUCLEOTIDE SEQUENCE [LARGE SCALE GENOMIC DNA]</scope>
    <source>
        <strain evidence="7 8">SM1973</strain>
    </source>
</reference>
<dbReference type="InterPro" id="IPR006076">
    <property type="entry name" value="FAD-dep_OxRdtase"/>
</dbReference>
<evidence type="ECO:0000256" key="4">
    <source>
        <dbReference type="ARBA" id="ARBA00022827"/>
    </source>
</evidence>
<comment type="caution">
    <text evidence="7">The sequence shown here is derived from an EMBL/GenBank/DDBJ whole genome shotgun (WGS) entry which is preliminary data.</text>
</comment>
<evidence type="ECO:0000256" key="1">
    <source>
        <dbReference type="ARBA" id="ARBA00001974"/>
    </source>
</evidence>
<dbReference type="SUPFAM" id="SSF51905">
    <property type="entry name" value="FAD/NAD(P)-binding domain"/>
    <property type="match status" value="1"/>
</dbReference>
<evidence type="ECO:0000256" key="3">
    <source>
        <dbReference type="ARBA" id="ARBA00022630"/>
    </source>
</evidence>
<accession>A0A853ILS5</accession>
<dbReference type="RefSeq" id="WP_180570715.1">
    <property type="nucleotide sequence ID" value="NZ_JACCKB010000048.1"/>
</dbReference>